<feature type="compositionally biased region" description="Low complexity" evidence="9">
    <location>
        <begin position="315"/>
        <end position="328"/>
    </location>
</feature>
<feature type="compositionally biased region" description="Basic and acidic residues" evidence="9">
    <location>
        <begin position="590"/>
        <end position="606"/>
    </location>
</feature>
<protein>
    <recommendedName>
        <fullName evidence="14">C2H2-type domain-containing protein</fullName>
    </recommendedName>
</protein>
<evidence type="ECO:0000259" key="10">
    <source>
        <dbReference type="PROSITE" id="PS50157"/>
    </source>
</evidence>
<feature type="compositionally biased region" description="Gly residues" evidence="9">
    <location>
        <begin position="770"/>
        <end position="781"/>
    </location>
</feature>
<dbReference type="GO" id="GO:0016604">
    <property type="term" value="C:nuclear body"/>
    <property type="evidence" value="ECO:0007669"/>
    <property type="project" value="TreeGrafter"/>
</dbReference>
<sequence length="905" mass="102120">MSWNAPYPPPPRRSRSRSPGRGSYPPRPEPPYPPDQYRADWEAYDRERAWATYERERVAYEYRRGRSRSPPPDMNRKRQRSGSPYDRERYDPRPRYNDDYDGHRQYGYSSPPRRGHSSSFPPSRRAPPDPHTFDYPASLKQYAEWFRYFFSQQAIEEDNADKAAEQEAGDGSKPRNGIKSKWEKYKKDFAASQLQTMFDHHRKSPWFSEKYDPAPEFQNLRKRVRKEGWQDRLNTFLVDLDAGKFDPDLNEQEAESPAKENGATNGESAAPDSVADPNGTAAPISEEPKASGDDDDMQFNMNAEEDPAEADTNRADSNGKSANNNSNKRSSDRGDEVSVMPEGNQVMIRTIPPDIGRVKLEDACSKVPGFIYIALGDPLQKRNYYRAGWLRFRDDAEMGAVLSELSEKKIEGFKLHITHNVKPFTNRIRYAPEVASRPDRMEKDLANAKALAARLEEEAAELRKLKIPSKAAPVEGGVATTDADVSMERGADEEEGEPRERGSDAVERRVEKVMADLRQQGLVDVNDDKAYEAKKLTLTLDLYLAYLRAAFHTCYYCSIVTDHLEELQRKCLRHERKPLSKMLIDEMKAAEAAKEAEKEKEKKTEDGAEESPVEEKEKEKEKETKGPGRDRANNDRDWRRTDERWVEWLDSKMTLLINRESIDPRDYGGKSYDEELTKAVEPFLKQEDEGKFRCKTCQKLFKATSFVEKHIANKHPELVKSLDEIPYFNNFALDPHHIQPFAHPPASLGNGQAPPPQAYGIQAPTHHGGGEYGRQYGGGGSYSQSGYPPQHNGGQWDHHGYSGYPPHQPPRRDDSSNGRRLSDRLGGFAEGPPAGAGLPPKPTAAALDSALVSGNPQRRGGRGGAGGPPPPPPPDAKEDPRAAAGKRVSYHDMDLVAEGDVELFY</sequence>
<dbReference type="GO" id="GO:0008270">
    <property type="term" value="F:zinc ion binding"/>
    <property type="evidence" value="ECO:0007669"/>
    <property type="project" value="UniProtKB-KW"/>
</dbReference>
<name>A0AAD7JDW6_9AGAR</name>
<evidence type="ECO:0000256" key="8">
    <source>
        <dbReference type="SAM" id="Coils"/>
    </source>
</evidence>
<feature type="coiled-coil region" evidence="8">
    <location>
        <begin position="438"/>
        <end position="465"/>
    </location>
</feature>
<dbReference type="EMBL" id="JARJLG010000042">
    <property type="protein sequence ID" value="KAJ7762767.1"/>
    <property type="molecule type" value="Genomic_DNA"/>
</dbReference>
<evidence type="ECO:0000256" key="2">
    <source>
        <dbReference type="ARBA" id="ARBA00005407"/>
    </source>
</evidence>
<feature type="compositionally biased region" description="Pro residues" evidence="9">
    <location>
        <begin position="25"/>
        <end position="34"/>
    </location>
</feature>
<reference evidence="12" key="1">
    <citation type="submission" date="2023-03" db="EMBL/GenBank/DDBJ databases">
        <title>Massive genome expansion in bonnet fungi (Mycena s.s.) driven by repeated elements and novel gene families across ecological guilds.</title>
        <authorList>
            <consortium name="Lawrence Berkeley National Laboratory"/>
            <person name="Harder C.B."/>
            <person name="Miyauchi S."/>
            <person name="Viragh M."/>
            <person name="Kuo A."/>
            <person name="Thoen E."/>
            <person name="Andreopoulos B."/>
            <person name="Lu D."/>
            <person name="Skrede I."/>
            <person name="Drula E."/>
            <person name="Henrissat B."/>
            <person name="Morin E."/>
            <person name="Kohler A."/>
            <person name="Barry K."/>
            <person name="LaButti K."/>
            <person name="Morin E."/>
            <person name="Salamov A."/>
            <person name="Lipzen A."/>
            <person name="Mereny Z."/>
            <person name="Hegedus B."/>
            <person name="Baldrian P."/>
            <person name="Stursova M."/>
            <person name="Weitz H."/>
            <person name="Taylor A."/>
            <person name="Grigoriev I.V."/>
            <person name="Nagy L.G."/>
            <person name="Martin F."/>
            <person name="Kauserud H."/>
        </authorList>
    </citation>
    <scope>NUCLEOTIDE SEQUENCE</scope>
    <source>
        <strain evidence="12">CBHHK188m</strain>
    </source>
</reference>
<dbReference type="InterPro" id="IPR013087">
    <property type="entry name" value="Znf_C2H2_type"/>
</dbReference>
<dbReference type="GO" id="GO:0031047">
    <property type="term" value="P:regulatory ncRNA-mediated gene silencing"/>
    <property type="evidence" value="ECO:0007669"/>
    <property type="project" value="UniProtKB-ARBA"/>
</dbReference>
<accession>A0AAD7JDW6</accession>
<evidence type="ECO:0000256" key="6">
    <source>
        <dbReference type="ARBA" id="ARBA00023242"/>
    </source>
</evidence>
<evidence type="ECO:0000256" key="3">
    <source>
        <dbReference type="ARBA" id="ARBA00022723"/>
    </source>
</evidence>
<keyword evidence="4 7" id="KW-0863">Zinc-finger</keyword>
<dbReference type="GO" id="GO:0016070">
    <property type="term" value="P:RNA metabolic process"/>
    <property type="evidence" value="ECO:0007669"/>
    <property type="project" value="UniProtKB-ARBA"/>
</dbReference>
<evidence type="ECO:0000256" key="9">
    <source>
        <dbReference type="SAM" id="MobiDB-lite"/>
    </source>
</evidence>
<keyword evidence="6" id="KW-0539">Nucleus</keyword>
<feature type="region of interest" description="Disordered" evidence="9">
    <location>
        <begin position="240"/>
        <end position="341"/>
    </location>
</feature>
<feature type="region of interest" description="Disordered" evidence="9">
    <location>
        <begin position="1"/>
        <end position="38"/>
    </location>
</feature>
<feature type="region of interest" description="Disordered" evidence="9">
    <location>
        <begin position="473"/>
        <end position="506"/>
    </location>
</feature>
<feature type="region of interest" description="Disordered" evidence="9">
    <location>
        <begin position="61"/>
        <end position="135"/>
    </location>
</feature>
<evidence type="ECO:0000256" key="4">
    <source>
        <dbReference type="ARBA" id="ARBA00022771"/>
    </source>
</evidence>
<keyword evidence="8" id="KW-0175">Coiled coil</keyword>
<feature type="domain" description="C2H2-type" evidence="10">
    <location>
        <begin position="692"/>
        <end position="715"/>
    </location>
</feature>
<dbReference type="PANTHER" id="PTHR13165:SF0">
    <property type="entry name" value="SERRATE RNA EFFECTOR MOLECULE HOMOLOG"/>
    <property type="match status" value="1"/>
</dbReference>
<dbReference type="PROSITE" id="PS50157">
    <property type="entry name" value="ZINC_FINGER_C2H2_2"/>
    <property type="match status" value="1"/>
</dbReference>
<feature type="region of interest" description="Disordered" evidence="9">
    <location>
        <begin position="742"/>
        <end position="889"/>
    </location>
</feature>
<feature type="compositionally biased region" description="Basic and acidic residues" evidence="9">
    <location>
        <begin position="613"/>
        <end position="635"/>
    </location>
</feature>
<dbReference type="InterPro" id="IPR003656">
    <property type="entry name" value="Znf_BED"/>
</dbReference>
<dbReference type="PANTHER" id="PTHR13165">
    <property type="entry name" value="ARSENITE-RESISTANCE PROTEIN 2"/>
    <property type="match status" value="1"/>
</dbReference>
<evidence type="ECO:0000256" key="1">
    <source>
        <dbReference type="ARBA" id="ARBA00004123"/>
    </source>
</evidence>
<feature type="compositionally biased region" description="Low complexity" evidence="9">
    <location>
        <begin position="826"/>
        <end position="846"/>
    </location>
</feature>
<feature type="domain" description="BED-type" evidence="11">
    <location>
        <begin position="639"/>
        <end position="722"/>
    </location>
</feature>
<organism evidence="12 13">
    <name type="scientific">Mycena maculata</name>
    <dbReference type="NCBI Taxonomy" id="230809"/>
    <lineage>
        <taxon>Eukaryota</taxon>
        <taxon>Fungi</taxon>
        <taxon>Dikarya</taxon>
        <taxon>Basidiomycota</taxon>
        <taxon>Agaricomycotina</taxon>
        <taxon>Agaricomycetes</taxon>
        <taxon>Agaricomycetidae</taxon>
        <taxon>Agaricales</taxon>
        <taxon>Marasmiineae</taxon>
        <taxon>Mycenaceae</taxon>
        <taxon>Mycena</taxon>
    </lineage>
</organism>
<dbReference type="PROSITE" id="PS00028">
    <property type="entry name" value="ZINC_FINGER_C2H2_1"/>
    <property type="match status" value="1"/>
</dbReference>
<feature type="compositionally biased region" description="Acidic residues" evidence="9">
    <location>
        <begin position="293"/>
        <end position="309"/>
    </location>
</feature>
<evidence type="ECO:0000313" key="12">
    <source>
        <dbReference type="EMBL" id="KAJ7762767.1"/>
    </source>
</evidence>
<feature type="region of interest" description="Disordered" evidence="9">
    <location>
        <begin position="159"/>
        <end position="180"/>
    </location>
</feature>
<comment type="similarity">
    <text evidence="2">Belongs to the ARS2 family.</text>
</comment>
<feature type="region of interest" description="Disordered" evidence="9">
    <location>
        <begin position="590"/>
        <end position="635"/>
    </location>
</feature>
<dbReference type="AlphaFoldDB" id="A0AAD7JDW6"/>
<proteinExistence type="inferred from homology"/>
<keyword evidence="13" id="KW-1185">Reference proteome</keyword>
<dbReference type="InterPro" id="IPR021933">
    <property type="entry name" value="SERRATE/Ars2_N"/>
</dbReference>
<comment type="caution">
    <text evidence="12">The sequence shown here is derived from an EMBL/GenBank/DDBJ whole genome shotgun (WGS) entry which is preliminary data.</text>
</comment>
<feature type="compositionally biased region" description="Basic and acidic residues" evidence="9">
    <location>
        <begin position="85"/>
        <end position="104"/>
    </location>
</feature>
<feature type="compositionally biased region" description="Basic and acidic residues" evidence="9">
    <location>
        <begin position="160"/>
        <end position="173"/>
    </location>
</feature>
<dbReference type="Pfam" id="PF12066">
    <property type="entry name" value="SERRATE_Ars2_N"/>
    <property type="match status" value="1"/>
</dbReference>
<comment type="subcellular location">
    <subcellularLocation>
        <location evidence="1">Nucleus</location>
    </subcellularLocation>
</comment>
<evidence type="ECO:0008006" key="14">
    <source>
        <dbReference type="Google" id="ProtNLM"/>
    </source>
</evidence>
<feature type="compositionally biased region" description="Basic and acidic residues" evidence="9">
    <location>
        <begin position="810"/>
        <end position="823"/>
    </location>
</feature>
<dbReference type="InterPro" id="IPR007042">
    <property type="entry name" value="SERRATE/Ars2_C"/>
</dbReference>
<evidence type="ECO:0000256" key="5">
    <source>
        <dbReference type="ARBA" id="ARBA00022833"/>
    </source>
</evidence>
<evidence type="ECO:0000259" key="11">
    <source>
        <dbReference type="PROSITE" id="PS50808"/>
    </source>
</evidence>
<feature type="compositionally biased region" description="Pro residues" evidence="9">
    <location>
        <begin position="1"/>
        <end position="11"/>
    </location>
</feature>
<evidence type="ECO:0000256" key="7">
    <source>
        <dbReference type="PROSITE-ProRule" id="PRU00042"/>
    </source>
</evidence>
<dbReference type="Pfam" id="PF04959">
    <property type="entry name" value="ARS2"/>
    <property type="match status" value="1"/>
</dbReference>
<dbReference type="PROSITE" id="PS50808">
    <property type="entry name" value="ZF_BED"/>
    <property type="match status" value="1"/>
</dbReference>
<dbReference type="InterPro" id="IPR039727">
    <property type="entry name" value="SE/Ars2"/>
</dbReference>
<keyword evidence="3" id="KW-0479">Metal-binding</keyword>
<dbReference type="Proteomes" id="UP001215280">
    <property type="component" value="Unassembled WGS sequence"/>
</dbReference>
<gene>
    <name evidence="12" type="ORF">DFH07DRAFT_813379</name>
</gene>
<evidence type="ECO:0000313" key="13">
    <source>
        <dbReference type="Proteomes" id="UP001215280"/>
    </source>
</evidence>
<keyword evidence="5" id="KW-0862">Zinc</keyword>
<dbReference type="GO" id="GO:0003677">
    <property type="term" value="F:DNA binding"/>
    <property type="evidence" value="ECO:0007669"/>
    <property type="project" value="InterPro"/>
</dbReference>